<protein>
    <submittedName>
        <fullName evidence="1">Uncharacterized protein</fullName>
    </submittedName>
</protein>
<reference evidence="1" key="2">
    <citation type="journal article" date="2015" name="Fish Shellfish Immunol.">
        <title>Early steps in the European eel (Anguilla anguilla)-Vibrio vulnificus interaction in the gills: Role of the RtxA13 toxin.</title>
        <authorList>
            <person name="Callol A."/>
            <person name="Pajuelo D."/>
            <person name="Ebbesson L."/>
            <person name="Teles M."/>
            <person name="MacKenzie S."/>
            <person name="Amaro C."/>
        </authorList>
    </citation>
    <scope>NUCLEOTIDE SEQUENCE</scope>
</reference>
<proteinExistence type="predicted"/>
<dbReference type="EMBL" id="GBXM01006298">
    <property type="protein sequence ID" value="JAI02280.1"/>
    <property type="molecule type" value="Transcribed_RNA"/>
</dbReference>
<reference evidence="1" key="1">
    <citation type="submission" date="2014-11" db="EMBL/GenBank/DDBJ databases">
        <authorList>
            <person name="Amaro Gonzalez C."/>
        </authorList>
    </citation>
    <scope>NUCLEOTIDE SEQUENCE</scope>
</reference>
<accession>A0A0E9XI02</accession>
<evidence type="ECO:0000313" key="1">
    <source>
        <dbReference type="EMBL" id="JAI02280.1"/>
    </source>
</evidence>
<dbReference type="AlphaFoldDB" id="A0A0E9XI02"/>
<organism evidence="1">
    <name type="scientific">Anguilla anguilla</name>
    <name type="common">European freshwater eel</name>
    <name type="synonym">Muraena anguilla</name>
    <dbReference type="NCBI Taxonomy" id="7936"/>
    <lineage>
        <taxon>Eukaryota</taxon>
        <taxon>Metazoa</taxon>
        <taxon>Chordata</taxon>
        <taxon>Craniata</taxon>
        <taxon>Vertebrata</taxon>
        <taxon>Euteleostomi</taxon>
        <taxon>Actinopterygii</taxon>
        <taxon>Neopterygii</taxon>
        <taxon>Teleostei</taxon>
        <taxon>Anguilliformes</taxon>
        <taxon>Anguillidae</taxon>
        <taxon>Anguilla</taxon>
    </lineage>
</organism>
<sequence length="45" mass="4890">MDSKGCSRQVHEGLGLSNCQNSFFGSDFCADVLRPLATLSLIPHH</sequence>
<name>A0A0E9XI02_ANGAN</name>